<dbReference type="EMBL" id="LKCM01000440">
    <property type="protein sequence ID" value="KPQ41096.1"/>
    <property type="molecule type" value="Genomic_DNA"/>
</dbReference>
<gene>
    <name evidence="1" type="ORF">MPEBLZ_04352</name>
</gene>
<reference evidence="1 2" key="1">
    <citation type="submission" date="2015-09" db="EMBL/GenBank/DDBJ databases">
        <title>A metagenomics-based metabolic model of nitrate-dependent anaerobic oxidation of methane by Methanoperedens-like archaea.</title>
        <authorList>
            <person name="Arshad A."/>
            <person name="Speth D.R."/>
            <person name="De Graaf R.M."/>
            <person name="Op Den Camp H.J."/>
            <person name="Jetten M.S."/>
            <person name="Welte C.U."/>
        </authorList>
    </citation>
    <scope>NUCLEOTIDE SEQUENCE [LARGE SCALE GENOMIC DNA]</scope>
</reference>
<dbReference type="Pfam" id="PF14076">
    <property type="entry name" value="DUF4258"/>
    <property type="match status" value="1"/>
</dbReference>
<comment type="caution">
    <text evidence="1">The sequence shown here is derived from an EMBL/GenBank/DDBJ whole genome shotgun (WGS) entry which is preliminary data.</text>
</comment>
<dbReference type="Proteomes" id="UP000050360">
    <property type="component" value="Unassembled WGS sequence"/>
</dbReference>
<accession>A0A0P8DUL1</accession>
<evidence type="ECO:0000313" key="2">
    <source>
        <dbReference type="Proteomes" id="UP000050360"/>
    </source>
</evidence>
<proteinExistence type="predicted"/>
<organism evidence="1 2">
    <name type="scientific">Candidatus Methanoperedens nitratireducens</name>
    <dbReference type="NCBI Taxonomy" id="1392998"/>
    <lineage>
        <taxon>Archaea</taxon>
        <taxon>Methanobacteriati</taxon>
        <taxon>Methanobacteriota</taxon>
        <taxon>Stenosarchaea group</taxon>
        <taxon>Methanomicrobia</taxon>
        <taxon>Methanosarcinales</taxon>
        <taxon>ANME-2 cluster</taxon>
        <taxon>Candidatus Methanoperedentaceae</taxon>
        <taxon>Candidatus Methanoperedens</taxon>
    </lineage>
</organism>
<protein>
    <recommendedName>
        <fullName evidence="3">DUF4258 domain-containing protein</fullName>
    </recommendedName>
</protein>
<evidence type="ECO:0000313" key="1">
    <source>
        <dbReference type="EMBL" id="KPQ41096.1"/>
    </source>
</evidence>
<name>A0A0P8DUL1_9EURY</name>
<dbReference type="InterPro" id="IPR025354">
    <property type="entry name" value="DUF4258"/>
</dbReference>
<dbReference type="AlphaFoldDB" id="A0A0P8DUL1"/>
<evidence type="ECO:0008006" key="3">
    <source>
        <dbReference type="Google" id="ProtNLM"/>
    </source>
</evidence>
<sequence length="95" mass="11306">MNDEFEIIRLKALELFEQRKISMPNHAARRMAERNILPSEIKLVLLHGSKYKEEIDGSGDIRYTMRGWDYQSRDIRITFIIKEALIIITVIREEE</sequence>